<dbReference type="InterPro" id="IPR016166">
    <property type="entry name" value="FAD-bd_PCMH"/>
</dbReference>
<comment type="subcellular location">
    <subcellularLocation>
        <location evidence="5">Cell inner membrane</location>
        <topology evidence="5">Peripheral membrane protein</topology>
        <orientation evidence="5">Cytoplasmic side</orientation>
    </subcellularLocation>
</comment>
<dbReference type="EMBL" id="JAKGTI010000001">
    <property type="protein sequence ID" value="MCF4097893.1"/>
    <property type="molecule type" value="Genomic_DNA"/>
</dbReference>
<dbReference type="InterPro" id="IPR016169">
    <property type="entry name" value="FAD-bd_PCMH_sub2"/>
</dbReference>
<organism evidence="8 9">
    <name type="scientific">Maritalea mediterranea</name>
    <dbReference type="NCBI Taxonomy" id="2909667"/>
    <lineage>
        <taxon>Bacteria</taxon>
        <taxon>Pseudomonadati</taxon>
        <taxon>Pseudomonadota</taxon>
        <taxon>Alphaproteobacteria</taxon>
        <taxon>Hyphomicrobiales</taxon>
        <taxon>Devosiaceae</taxon>
        <taxon>Maritalea</taxon>
    </lineage>
</organism>
<dbReference type="InterPro" id="IPR016164">
    <property type="entry name" value="FAD-linked_Oxase-like_C"/>
</dbReference>
<evidence type="ECO:0000256" key="5">
    <source>
        <dbReference type="HAMAP-Rule" id="MF_02092"/>
    </source>
</evidence>
<comment type="catalytic activity">
    <reaction evidence="5 6">
        <text>(R)-lactate + a quinone = a quinol + pyruvate</text>
        <dbReference type="Rhea" id="RHEA:51468"/>
        <dbReference type="ChEBI" id="CHEBI:15361"/>
        <dbReference type="ChEBI" id="CHEBI:16004"/>
        <dbReference type="ChEBI" id="CHEBI:24646"/>
        <dbReference type="ChEBI" id="CHEBI:132124"/>
        <dbReference type="EC" id="1.1.5.12"/>
    </reaction>
</comment>
<feature type="domain" description="FAD-binding PCMH-type" evidence="7">
    <location>
        <begin position="44"/>
        <end position="214"/>
    </location>
</feature>
<comment type="caution">
    <text evidence="8">The sequence shown here is derived from an EMBL/GenBank/DDBJ whole genome shotgun (WGS) entry which is preliminary data.</text>
</comment>
<feature type="binding site" evidence="5">
    <location>
        <begin position="78"/>
        <end position="82"/>
    </location>
    <ligand>
        <name>FAD</name>
        <dbReference type="ChEBI" id="CHEBI:57692"/>
    </ligand>
</feature>
<reference evidence="8 9" key="1">
    <citation type="submission" date="2022-01" db="EMBL/GenBank/DDBJ databases">
        <title>Maritalea mediterranea sp. nov., isolated from marine plastic residues from the Malva-rosa beach (Valencia, Spain).</title>
        <authorList>
            <person name="Vidal-Verdu A."/>
            <person name="Molina-Menor E."/>
            <person name="Pascual J."/>
            <person name="Pereto J."/>
            <person name="Porcar M."/>
        </authorList>
    </citation>
    <scope>NUCLEOTIDE SEQUENCE [LARGE SCALE GENOMIC DNA]</scope>
    <source>
        <strain evidence="8 9">P4.10X</strain>
    </source>
</reference>
<evidence type="ECO:0000256" key="6">
    <source>
        <dbReference type="PIRNR" id="PIRNR000101"/>
    </source>
</evidence>
<dbReference type="PIRSF" id="PIRSF000101">
    <property type="entry name" value="D-lactate_dh"/>
    <property type="match status" value="1"/>
</dbReference>
<comment type="cofactor">
    <cofactor evidence="1 5 6">
        <name>FAD</name>
        <dbReference type="ChEBI" id="CHEBI:57692"/>
    </cofactor>
</comment>
<sequence length="567" mass="63429">MYALKRFSVNNTALIDDLRAIVGRRHVLTGKRATERFRRGFRSGEGEALCVVQPGSLQEQWQVIKACWAADKIIIMQAANTGLTEGSTPSGSYDRDVVLINTRRMDQIQVLDEGKQVIGFPGSTLFALEKLLAPLGREPHSVIGSSCIGASIVGGVCNNSGGSLVERGPAYTELSLFAQIDADGQLQLVNHLGLELGDTPEEMLTQLENGAYDQSGAESNRKASATDYATHVRDVDADTPARFNADKKRLHEASGSAGKLAVFAVRLDSYPKPQKEKTFYVGTNNTEDLTQLRRHILTHFQTLPVSGEYMEREVFDLTERYGKDTVMMIDWLGTDRLPAFFALKGAVDSRLRDIPLLANLTDRAMQLFARLTPRVLPKRMMAFRQRYRHHLILKMRDEGVEEAATYLTELFADRDGDFFECTGREAKLAGLHRFAAAGAAVRYMAIHRKEVEEILPLDIALRRNDEAWYESLPEHIEDQLVHKLYYGHFFCHVLHQDYVVKKGADTKALKAAMLELLDQRGAEYPAEHNVGHLYAAKPDLAAHYKCCDPTNSFNPGIGKMSKKKHYA</sequence>
<proteinExistence type="inferred from homology"/>
<evidence type="ECO:0000259" key="7">
    <source>
        <dbReference type="PROSITE" id="PS51387"/>
    </source>
</evidence>
<dbReference type="Pfam" id="PF01565">
    <property type="entry name" value="FAD_binding_4"/>
    <property type="match status" value="1"/>
</dbReference>
<protein>
    <recommendedName>
        <fullName evidence="5">Quinone-dependent D-lactate dehydrogenase</fullName>
        <ecNumber evidence="5">1.1.5.12</ecNumber>
    </recommendedName>
    <alternativeName>
        <fullName evidence="5">D-lactate dehydrogenase</fullName>
        <shortName evidence="5">D-LDH</shortName>
    </alternativeName>
</protein>
<dbReference type="GO" id="GO:0008720">
    <property type="term" value="F:D-lactate dehydrogenase (NAD+) activity"/>
    <property type="evidence" value="ECO:0007669"/>
    <property type="project" value="UniProtKB-EC"/>
</dbReference>
<feature type="binding site" evidence="5">
    <location>
        <begin position="86"/>
        <end position="87"/>
    </location>
    <ligand>
        <name>FAD</name>
        <dbReference type="ChEBI" id="CHEBI:57692"/>
    </ligand>
</feature>
<evidence type="ECO:0000256" key="1">
    <source>
        <dbReference type="ARBA" id="ARBA00001974"/>
    </source>
</evidence>
<keyword evidence="5" id="KW-0997">Cell inner membrane</keyword>
<comment type="similarity">
    <text evidence="5">Belongs to the quinone-dependent D-lactate dehydrogenase family.</text>
</comment>
<dbReference type="InterPro" id="IPR012256">
    <property type="entry name" value="D_lactate_DH"/>
</dbReference>
<dbReference type="Gene3D" id="3.30.465.10">
    <property type="match status" value="1"/>
</dbReference>
<dbReference type="Gene3D" id="3.30.70.610">
    <property type="entry name" value="D-lactate dehydrogenase, cap domain, subdomain 1"/>
    <property type="match status" value="2"/>
</dbReference>
<dbReference type="NCBIfam" id="NF008387">
    <property type="entry name" value="PRK11183.1"/>
    <property type="match status" value="1"/>
</dbReference>
<dbReference type="Gene3D" id="3.30.1370.20">
    <property type="entry name" value="D-lactate dehydrogenase, cap domain, subdomain 2"/>
    <property type="match status" value="1"/>
</dbReference>
<keyword evidence="5 6" id="KW-0874">Quinone</keyword>
<dbReference type="PANTHER" id="PTHR43716">
    <property type="entry name" value="D-2-HYDROXYGLUTARATE DEHYDROGENASE, MITOCHONDRIAL"/>
    <property type="match status" value="1"/>
</dbReference>
<dbReference type="InterPro" id="IPR016173">
    <property type="entry name" value="D-lactate_DH_C-sub2"/>
</dbReference>
<dbReference type="InterPro" id="IPR036318">
    <property type="entry name" value="FAD-bd_PCMH-like_sf"/>
</dbReference>
<dbReference type="SUPFAM" id="SSF56176">
    <property type="entry name" value="FAD-binding/transporter-associated domain-like"/>
    <property type="match status" value="1"/>
</dbReference>
<evidence type="ECO:0000313" key="8">
    <source>
        <dbReference type="EMBL" id="MCF4097893.1"/>
    </source>
</evidence>
<feature type="binding site" evidence="5">
    <location>
        <position position="144"/>
    </location>
    <ligand>
        <name>FAD</name>
        <dbReference type="ChEBI" id="CHEBI:57692"/>
    </ligand>
</feature>
<feature type="binding site" evidence="5">
    <location>
        <position position="161"/>
    </location>
    <ligand>
        <name>FAD</name>
        <dbReference type="ChEBI" id="CHEBI:57692"/>
    </ligand>
</feature>
<feature type="binding site" evidence="5">
    <location>
        <position position="151"/>
    </location>
    <ligand>
        <name>FAD</name>
        <dbReference type="ChEBI" id="CHEBI:57692"/>
    </ligand>
</feature>
<keyword evidence="4 5" id="KW-0560">Oxidoreductase</keyword>
<feature type="binding site" evidence="5">
    <location>
        <position position="262"/>
    </location>
    <ligand>
        <name>FAD</name>
        <dbReference type="ChEBI" id="CHEBI:57692"/>
    </ligand>
</feature>
<dbReference type="SUPFAM" id="SSF55103">
    <property type="entry name" value="FAD-linked oxidases, C-terminal domain"/>
    <property type="match status" value="1"/>
</dbReference>
<dbReference type="HAMAP" id="MF_02092">
    <property type="entry name" value="DLDH_Dld"/>
    <property type="match status" value="1"/>
</dbReference>
<dbReference type="Gene3D" id="3.30.43.10">
    <property type="entry name" value="Uridine Diphospho-n-acetylenolpyruvylglucosamine Reductase, domain 2"/>
    <property type="match status" value="1"/>
</dbReference>
<dbReference type="Pfam" id="PF09330">
    <property type="entry name" value="Lact-deh-memb"/>
    <property type="match status" value="1"/>
</dbReference>
<keyword evidence="3 5" id="KW-0274">FAD</keyword>
<evidence type="ECO:0000256" key="3">
    <source>
        <dbReference type="ARBA" id="ARBA00022827"/>
    </source>
</evidence>
<evidence type="ECO:0000313" key="9">
    <source>
        <dbReference type="Proteomes" id="UP001201217"/>
    </source>
</evidence>
<gene>
    <name evidence="5 8" type="primary">dld</name>
    <name evidence="8" type="ORF">L1I42_05260</name>
</gene>
<keyword evidence="5" id="KW-0472">Membrane</keyword>
<dbReference type="InterPro" id="IPR016167">
    <property type="entry name" value="FAD-bd_PCMH_sub1"/>
</dbReference>
<keyword evidence="2 5" id="KW-0285">Flavoprotein</keyword>
<evidence type="ECO:0000256" key="4">
    <source>
        <dbReference type="ARBA" id="ARBA00023002"/>
    </source>
</evidence>
<dbReference type="EC" id="1.1.5.12" evidence="5"/>
<dbReference type="InterPro" id="IPR051264">
    <property type="entry name" value="FAD-oxidored/transferase_4"/>
</dbReference>
<keyword evidence="9" id="KW-1185">Reference proteome</keyword>
<dbReference type="InterPro" id="IPR006094">
    <property type="entry name" value="Oxid_FAD_bind_N"/>
</dbReference>
<name>A0ABS9E905_9HYPH</name>
<keyword evidence="5" id="KW-1003">Cell membrane</keyword>
<evidence type="ECO:0000256" key="2">
    <source>
        <dbReference type="ARBA" id="ARBA00022630"/>
    </source>
</evidence>
<dbReference type="InterPro" id="IPR016172">
    <property type="entry name" value="D-lactate_DH_C-sub1"/>
</dbReference>
<dbReference type="Proteomes" id="UP001201217">
    <property type="component" value="Unassembled WGS sequence"/>
</dbReference>
<dbReference type="PROSITE" id="PS51387">
    <property type="entry name" value="FAD_PCMH"/>
    <property type="match status" value="1"/>
</dbReference>
<dbReference type="PANTHER" id="PTHR43716:SF1">
    <property type="entry name" value="D-2-HYDROXYGLUTARATE DEHYDROGENASE, MITOCHONDRIAL"/>
    <property type="match status" value="1"/>
</dbReference>
<accession>A0ABS9E905</accession>
<comment type="function">
    <text evidence="5 6">Catalyzes the oxidation of D-lactate to pyruvate.</text>
</comment>
<dbReference type="InterPro" id="IPR015409">
    <property type="entry name" value="Lactate_DH_C"/>
</dbReference>